<feature type="region of interest" description="Disordered" evidence="1">
    <location>
        <begin position="1"/>
        <end position="20"/>
    </location>
</feature>
<comment type="caution">
    <text evidence="2">The sequence shown here is derived from an EMBL/GenBank/DDBJ whole genome shotgun (WGS) entry which is preliminary data.</text>
</comment>
<protein>
    <submittedName>
        <fullName evidence="2">DUF2993 domain-containing protein</fullName>
    </submittedName>
</protein>
<dbReference type="RefSeq" id="WP_323306155.1">
    <property type="nucleotide sequence ID" value="NZ_JAYGHX010000008.1"/>
</dbReference>
<organism evidence="2 3">
    <name type="scientific">Cyanobium gracile UHCC 0139</name>
    <dbReference type="NCBI Taxonomy" id="3110308"/>
    <lineage>
        <taxon>Bacteria</taxon>
        <taxon>Bacillati</taxon>
        <taxon>Cyanobacteriota</taxon>
        <taxon>Cyanophyceae</taxon>
        <taxon>Synechococcales</taxon>
        <taxon>Prochlorococcaceae</taxon>
        <taxon>Cyanobium</taxon>
    </lineage>
</organism>
<sequence length="226" mass="24720">MSETPDSERPSEGMAAEVPETAGGPVMGLLARGLELWLRQQCEAIERLEIRLEGSGLRLLRGRLDGVRLRARRVVYQAMEIEEVELRCDGIQVRMGSLVRNQAVKLESPFRIQGQVSFSGDGLSRSLSTPAWRGLGDGLADDLLGLTPLAGLRIREDRLVLRAFASGDREPVEREVAVRADGGTVELRCAEGTPHARLPMDPNIRIERAELGAGLLHLEGEARVSP</sequence>
<dbReference type="InterPro" id="IPR021373">
    <property type="entry name" value="DUF2993"/>
</dbReference>
<dbReference type="Pfam" id="PF11209">
    <property type="entry name" value="LmeA"/>
    <property type="match status" value="1"/>
</dbReference>
<gene>
    <name evidence="2" type="ORF">VB738_13080</name>
</gene>
<accession>A0ABU5RWQ8</accession>
<evidence type="ECO:0000313" key="3">
    <source>
        <dbReference type="Proteomes" id="UP001304461"/>
    </source>
</evidence>
<feature type="compositionally biased region" description="Basic and acidic residues" evidence="1">
    <location>
        <begin position="1"/>
        <end position="11"/>
    </location>
</feature>
<evidence type="ECO:0000313" key="2">
    <source>
        <dbReference type="EMBL" id="MEA5392192.1"/>
    </source>
</evidence>
<proteinExistence type="predicted"/>
<reference evidence="2 3" key="1">
    <citation type="submission" date="2023-12" db="EMBL/GenBank/DDBJ databases">
        <title>Baltic Sea Cyanobacteria.</title>
        <authorList>
            <person name="Delbaje E."/>
            <person name="Fewer D.P."/>
            <person name="Shishido T.K."/>
        </authorList>
    </citation>
    <scope>NUCLEOTIDE SEQUENCE [LARGE SCALE GENOMIC DNA]</scope>
    <source>
        <strain evidence="2 3">UHCC 0139</strain>
    </source>
</reference>
<dbReference type="EMBL" id="JAYGHX010000008">
    <property type="protein sequence ID" value="MEA5392192.1"/>
    <property type="molecule type" value="Genomic_DNA"/>
</dbReference>
<dbReference type="Proteomes" id="UP001304461">
    <property type="component" value="Unassembled WGS sequence"/>
</dbReference>
<name>A0ABU5RWQ8_9CYAN</name>
<evidence type="ECO:0000256" key="1">
    <source>
        <dbReference type="SAM" id="MobiDB-lite"/>
    </source>
</evidence>
<keyword evidence="3" id="KW-1185">Reference proteome</keyword>